<accession>F0XPC0</accession>
<dbReference type="HOGENOM" id="CLU_544055_0_0_1"/>
<keyword evidence="2" id="KW-1185">Reference proteome</keyword>
<dbReference type="GeneID" id="25981160"/>
<proteinExistence type="predicted"/>
<organism evidence="2">
    <name type="scientific">Grosmannia clavigera (strain kw1407 / UAMH 11150)</name>
    <name type="common">Blue stain fungus</name>
    <name type="synonym">Graphiocladiella clavigera</name>
    <dbReference type="NCBI Taxonomy" id="655863"/>
    <lineage>
        <taxon>Eukaryota</taxon>
        <taxon>Fungi</taxon>
        <taxon>Dikarya</taxon>
        <taxon>Ascomycota</taxon>
        <taxon>Pezizomycotina</taxon>
        <taxon>Sordariomycetes</taxon>
        <taxon>Sordariomycetidae</taxon>
        <taxon>Ophiostomatales</taxon>
        <taxon>Ophiostomataceae</taxon>
        <taxon>Leptographium</taxon>
    </lineage>
</organism>
<name>F0XPC0_GROCL</name>
<dbReference type="InParanoid" id="F0XPC0"/>
<dbReference type="AlphaFoldDB" id="F0XPC0"/>
<dbReference type="RefSeq" id="XP_014170079.1">
    <property type="nucleotide sequence ID" value="XM_014314604.1"/>
</dbReference>
<dbReference type="OrthoDB" id="10633729at2759"/>
<reference evidence="1 2" key="1">
    <citation type="journal article" date="2011" name="Proc. Natl. Acad. Sci. U.S.A.">
        <title>Genome and transcriptome analyses of the mountain pine beetle-fungal symbiont Grosmannia clavigera, a lodgepole pine pathogen.</title>
        <authorList>
            <person name="DiGuistini S."/>
            <person name="Wang Y."/>
            <person name="Liao N.Y."/>
            <person name="Taylor G."/>
            <person name="Tanguay P."/>
            <person name="Feau N."/>
            <person name="Henrissat B."/>
            <person name="Chan S.K."/>
            <person name="Hesse-Orce U."/>
            <person name="Alamouti S.M."/>
            <person name="Tsui C.K.M."/>
            <person name="Docking R.T."/>
            <person name="Levasseur A."/>
            <person name="Haridas S."/>
            <person name="Robertson G."/>
            <person name="Birol I."/>
            <person name="Holt R.A."/>
            <person name="Marra M.A."/>
            <person name="Hamelin R.C."/>
            <person name="Hirst M."/>
            <person name="Jones S.J.M."/>
            <person name="Bohlmann J."/>
            <person name="Breuil C."/>
        </authorList>
    </citation>
    <scope>NUCLEOTIDE SEQUENCE [LARGE SCALE GENOMIC DNA]</scope>
    <source>
        <strain evidence="2">kw1407 / UAMH 11150</strain>
    </source>
</reference>
<evidence type="ECO:0000313" key="2">
    <source>
        <dbReference type="Proteomes" id="UP000007796"/>
    </source>
</evidence>
<dbReference type="Proteomes" id="UP000007796">
    <property type="component" value="Unassembled WGS sequence"/>
</dbReference>
<gene>
    <name evidence="1" type="ORF">CMQ_7599</name>
</gene>
<evidence type="ECO:0000313" key="1">
    <source>
        <dbReference type="EMBL" id="EFX00597.1"/>
    </source>
</evidence>
<protein>
    <submittedName>
        <fullName evidence="1">Uncharacterized protein</fullName>
    </submittedName>
</protein>
<dbReference type="EMBL" id="GL629801">
    <property type="protein sequence ID" value="EFX00597.1"/>
    <property type="molecule type" value="Genomic_DNA"/>
</dbReference>
<sequence length="501" mass="56040">MASAARQRLVGYVPQSLYLEFDLAIKIRPASAGTNHASEVLESTARPAAIPESFRRTMDSNFALAKGALLALLDSKGVAVLDAERFRGPGYRHYLAQKRERCVAASAGLVCGEPVQDRFWQIRAGPTTDICPPPTTISAPDSASDPVAYSLDYPYTSLIIRSPVMDCYVLDQKDDSPFIQELATSPDSWTGREAGGRCTWKEVQYVLHQLNSCCLEDAGRFFTIVAPQTGVRDNGTNTSLRIMLECGRMPAESLFQNPFTELGHGDMSLLQAKRIALFMWFFESHLHTLCHPHQAVIRGQSVLFPLWARHGPLSRPLSHLSLAALEGARMAVPVLGLVLHGLLQYAPRTMFDHMPEYKKLSKLWEVLRPMDLNEQLRVDCTVDHRGSPIISTVLSAVNCPVLRFDVNHERDIDHKEVKVPFVAIGGFQCVSFDVFLFRAAARLARCCVRASRLERENFQRLLAGIQETPPEDTMEVIDFLGEDVDLWKKFIESYAGYWTSL</sequence>